<feature type="coiled-coil region" evidence="1">
    <location>
        <begin position="1"/>
        <end position="31"/>
    </location>
</feature>
<evidence type="ECO:0008006" key="4">
    <source>
        <dbReference type="Google" id="ProtNLM"/>
    </source>
</evidence>
<dbReference type="InterPro" id="IPR018540">
    <property type="entry name" value="Spo0E-like"/>
</dbReference>
<protein>
    <recommendedName>
        <fullName evidence="4">Aspartyl-phosphate phosphatase Spo0E family protein</fullName>
    </recommendedName>
</protein>
<dbReference type="Gene3D" id="4.10.280.10">
    <property type="entry name" value="Helix-loop-helix DNA-binding domain"/>
    <property type="match status" value="1"/>
</dbReference>
<dbReference type="Proteomes" id="UP000216024">
    <property type="component" value="Unassembled WGS sequence"/>
</dbReference>
<comment type="caution">
    <text evidence="2">The sequence shown here is derived from an EMBL/GenBank/DDBJ whole genome shotgun (WGS) entry which is preliminary data.</text>
</comment>
<evidence type="ECO:0000256" key="1">
    <source>
        <dbReference type="SAM" id="Coils"/>
    </source>
</evidence>
<dbReference type="InterPro" id="IPR037208">
    <property type="entry name" value="Spo0E-like_sf"/>
</dbReference>
<accession>A0A267MLI8</accession>
<keyword evidence="3" id="KW-1185">Reference proteome</keyword>
<evidence type="ECO:0000313" key="3">
    <source>
        <dbReference type="Proteomes" id="UP000216024"/>
    </source>
</evidence>
<dbReference type="RefSeq" id="WP_095132019.1">
    <property type="nucleotide sequence ID" value="NZ_NIBG01000003.1"/>
</dbReference>
<dbReference type="GO" id="GO:0046983">
    <property type="term" value="F:protein dimerization activity"/>
    <property type="evidence" value="ECO:0007669"/>
    <property type="project" value="InterPro"/>
</dbReference>
<dbReference type="SUPFAM" id="SSF140500">
    <property type="entry name" value="BAS1536-like"/>
    <property type="match status" value="1"/>
</dbReference>
<proteinExistence type="predicted"/>
<evidence type="ECO:0000313" key="2">
    <source>
        <dbReference type="EMBL" id="PAB60474.1"/>
    </source>
</evidence>
<dbReference type="EMBL" id="NIBG01000003">
    <property type="protein sequence ID" value="PAB60474.1"/>
    <property type="molecule type" value="Genomic_DNA"/>
</dbReference>
<gene>
    <name evidence="2" type="ORF">CCE28_06140</name>
</gene>
<reference evidence="2 3" key="1">
    <citation type="submission" date="2017-06" db="EMBL/GenBank/DDBJ databases">
        <title>Draft genome sequence of anaerobic fermentative bacterium Anaeromicrobium sediminis DY2726D isolated from West Pacific Ocean sediments.</title>
        <authorList>
            <person name="Zeng X."/>
        </authorList>
    </citation>
    <scope>NUCLEOTIDE SEQUENCE [LARGE SCALE GENOMIC DNA]</scope>
    <source>
        <strain evidence="2 3">DY2726D</strain>
    </source>
</reference>
<organism evidence="2 3">
    <name type="scientific">Anaeromicrobium sediminis</name>
    <dbReference type="NCBI Taxonomy" id="1478221"/>
    <lineage>
        <taxon>Bacteria</taxon>
        <taxon>Bacillati</taxon>
        <taxon>Bacillota</taxon>
        <taxon>Clostridia</taxon>
        <taxon>Peptostreptococcales</taxon>
        <taxon>Thermotaleaceae</taxon>
        <taxon>Anaeromicrobium</taxon>
    </lineage>
</organism>
<keyword evidence="1" id="KW-0175">Coiled coil</keyword>
<sequence>MKQVEEIIYELEELRRELNSLISEKTKLIESQVIETSQKLDAVLNTYSRLTQS</sequence>
<dbReference type="AlphaFoldDB" id="A0A267MLI8"/>
<name>A0A267MLI8_9FIRM</name>
<dbReference type="InterPro" id="IPR036638">
    <property type="entry name" value="HLH_DNA-bd_sf"/>
</dbReference>
<dbReference type="GO" id="GO:0043937">
    <property type="term" value="P:regulation of sporulation"/>
    <property type="evidence" value="ECO:0007669"/>
    <property type="project" value="InterPro"/>
</dbReference>
<dbReference type="Pfam" id="PF09388">
    <property type="entry name" value="SpoOE-like"/>
    <property type="match status" value="1"/>
</dbReference>